<protein>
    <submittedName>
        <fullName evidence="3">Septum formation initiator</fullName>
    </submittedName>
</protein>
<organism evidence="3 4">
    <name type="scientific">Mycolicibacterium chubuense (strain NBB4)</name>
    <name type="common">Mycobacterium chubuense</name>
    <dbReference type="NCBI Taxonomy" id="710421"/>
    <lineage>
        <taxon>Bacteria</taxon>
        <taxon>Bacillati</taxon>
        <taxon>Actinomycetota</taxon>
        <taxon>Actinomycetes</taxon>
        <taxon>Mycobacteriales</taxon>
        <taxon>Mycobacteriaceae</taxon>
        <taxon>Mycolicibacterium</taxon>
    </lineage>
</organism>
<keyword evidence="4" id="KW-1185">Reference proteome</keyword>
<dbReference type="EMBL" id="CP003053">
    <property type="protein sequence ID" value="AFM18885.1"/>
    <property type="molecule type" value="Genomic_DNA"/>
</dbReference>
<dbReference type="InterPro" id="IPR007060">
    <property type="entry name" value="FtsL/DivIC"/>
</dbReference>
<reference evidence="3 4" key="1">
    <citation type="submission" date="2012-06" db="EMBL/GenBank/DDBJ databases">
        <title>Complete sequence of chromosome of Mycobacterium chubuense NBB4.</title>
        <authorList>
            <consortium name="US DOE Joint Genome Institute"/>
            <person name="Lucas S."/>
            <person name="Han J."/>
            <person name="Lapidus A."/>
            <person name="Cheng J.-F."/>
            <person name="Goodwin L."/>
            <person name="Pitluck S."/>
            <person name="Peters L."/>
            <person name="Mikhailova N."/>
            <person name="Teshima H."/>
            <person name="Detter J.C."/>
            <person name="Han C."/>
            <person name="Tapia R."/>
            <person name="Land M."/>
            <person name="Hauser L."/>
            <person name="Kyrpides N."/>
            <person name="Ivanova N."/>
            <person name="Pagani I."/>
            <person name="Mattes T."/>
            <person name="Holmes A."/>
            <person name="Rutledge P."/>
            <person name="Paulsen I."/>
            <person name="Coleman N."/>
            <person name="Woyke T."/>
        </authorList>
    </citation>
    <scope>NUCLEOTIDE SEQUENCE [LARGE SCALE GENOMIC DNA]</scope>
    <source>
        <strain evidence="3 4">NBB4</strain>
    </source>
</reference>
<dbReference type="Pfam" id="PF04977">
    <property type="entry name" value="DivIC"/>
    <property type="match status" value="1"/>
</dbReference>
<proteinExistence type="predicted"/>
<gene>
    <name evidence="3" type="ordered locus">Mycch_4167</name>
</gene>
<dbReference type="HOGENOM" id="CLU_085342_0_1_11"/>
<evidence type="ECO:0000256" key="1">
    <source>
        <dbReference type="SAM" id="MobiDB-lite"/>
    </source>
</evidence>
<evidence type="ECO:0000313" key="3">
    <source>
        <dbReference type="EMBL" id="AFM18885.1"/>
    </source>
</evidence>
<evidence type="ECO:0000256" key="2">
    <source>
        <dbReference type="SAM" id="Phobius"/>
    </source>
</evidence>
<feature type="compositionally biased region" description="Basic and acidic residues" evidence="1">
    <location>
        <begin position="1"/>
        <end position="19"/>
    </location>
</feature>
<dbReference type="eggNOG" id="COG2919">
    <property type="taxonomic scope" value="Bacteria"/>
</dbReference>
<evidence type="ECO:0000313" key="4">
    <source>
        <dbReference type="Proteomes" id="UP000006057"/>
    </source>
</evidence>
<feature type="region of interest" description="Disordered" evidence="1">
    <location>
        <begin position="1"/>
        <end position="76"/>
    </location>
</feature>
<dbReference type="AlphaFoldDB" id="I4BNM8"/>
<name>I4BNM8_MYCCN</name>
<dbReference type="PATRIC" id="fig|710421.3.peg.4161"/>
<keyword evidence="2" id="KW-0472">Membrane</keyword>
<feature type="compositionally biased region" description="Low complexity" evidence="1">
    <location>
        <begin position="22"/>
        <end position="33"/>
    </location>
</feature>
<dbReference type="STRING" id="710421.Mycch_4167"/>
<dbReference type="RefSeq" id="WP_014817357.1">
    <property type="nucleotide sequence ID" value="NC_018027.1"/>
</dbReference>
<feature type="compositionally biased region" description="Basic and acidic residues" evidence="1">
    <location>
        <begin position="46"/>
        <end position="65"/>
    </location>
</feature>
<feature type="transmembrane region" description="Helical" evidence="2">
    <location>
        <begin position="109"/>
        <end position="131"/>
    </location>
</feature>
<accession>I4BNM8</accession>
<dbReference type="Proteomes" id="UP000006057">
    <property type="component" value="Chromosome"/>
</dbReference>
<keyword evidence="2" id="KW-1133">Transmembrane helix</keyword>
<sequence length="251" mass="26142">MPEGKRPDPRRRSGADARSRKAPASRPARPGKSGDSGRAKPRGTSSRREPRGTEAQGKELARVSEDTGPGVDGGADAVAESKTLSLRQTIAASAEQAAEQRFGSTARRAAILAAVVCVLTLTIAGPVRTYFGQRTEMKQLQASEAHLREQIADLEAQKAKLADPVFIAAQARERLGFVMPGEIPYQVQLPPGAAEAATPAGQPSEVKSGDPWYTSLWHTIADAPHGLSPTAPPPPLPAPPPGAPAAPPPGG</sequence>
<feature type="compositionally biased region" description="Pro residues" evidence="1">
    <location>
        <begin position="230"/>
        <end position="251"/>
    </location>
</feature>
<dbReference type="OrthoDB" id="5187715at2"/>
<keyword evidence="2" id="KW-0812">Transmembrane</keyword>
<dbReference type="KEGG" id="mcb:Mycch_4167"/>
<feature type="compositionally biased region" description="Low complexity" evidence="1">
    <location>
        <begin position="193"/>
        <end position="203"/>
    </location>
</feature>
<feature type="region of interest" description="Disordered" evidence="1">
    <location>
        <begin position="193"/>
        <end position="251"/>
    </location>
</feature>